<dbReference type="PANTHER" id="PTHR19303:SF73">
    <property type="entry name" value="PROTEIN PDC2"/>
    <property type="match status" value="1"/>
</dbReference>
<accession>A0A9W9TT78</accession>
<comment type="caution">
    <text evidence="2">The sequence shown here is derived from an EMBL/GenBank/DDBJ whole genome shotgun (WGS) entry which is preliminary data.</text>
</comment>
<dbReference type="GO" id="GO:0003677">
    <property type="term" value="F:DNA binding"/>
    <property type="evidence" value="ECO:0007669"/>
    <property type="project" value="TreeGrafter"/>
</dbReference>
<dbReference type="AlphaFoldDB" id="A0A9W9TT78"/>
<organism evidence="2 3">
    <name type="scientific">Penicillium citrinum</name>
    <dbReference type="NCBI Taxonomy" id="5077"/>
    <lineage>
        <taxon>Eukaryota</taxon>
        <taxon>Fungi</taxon>
        <taxon>Dikarya</taxon>
        <taxon>Ascomycota</taxon>
        <taxon>Pezizomycotina</taxon>
        <taxon>Eurotiomycetes</taxon>
        <taxon>Eurotiomycetidae</taxon>
        <taxon>Eurotiales</taxon>
        <taxon>Aspergillaceae</taxon>
        <taxon>Penicillium</taxon>
    </lineage>
</organism>
<dbReference type="OrthoDB" id="125347at2759"/>
<evidence type="ECO:0000313" key="3">
    <source>
        <dbReference type="Proteomes" id="UP001147733"/>
    </source>
</evidence>
<sequence length="297" mass="33832">MDETGLYWRRMPNGGLSTDGYAVVATNATGSDRLPLWLIGTAKTPRALREVNFKAIGCTWRWNKKAWMRSGIMKEWLDSFYKHIGKQRRVLLLLDNFSAHLCALEDTPPPPNIRVLFFPANATSIYQPLDQGIIQNLKHHYRRKWMLWMNCFDKSTITGRTSQIEGQPEVLQLDDLYQSLTSKLSGSAQEIMPLDNFLDPSDENNVDKLDLSDIILDITASGDGDGDDENDEYIFGPPPDLPSSAAVIYGMKDALLWAQHQEGTTEENIRQIEGLIGIFTRLQVDRREQKTLEETWL</sequence>
<dbReference type="EMBL" id="JAPQKT010000002">
    <property type="protein sequence ID" value="KAJ5240486.1"/>
    <property type="molecule type" value="Genomic_DNA"/>
</dbReference>
<evidence type="ECO:0000259" key="1">
    <source>
        <dbReference type="Pfam" id="PF03184"/>
    </source>
</evidence>
<dbReference type="PANTHER" id="PTHR19303">
    <property type="entry name" value="TRANSPOSON"/>
    <property type="match status" value="1"/>
</dbReference>
<proteinExistence type="predicted"/>
<dbReference type="Proteomes" id="UP001147733">
    <property type="component" value="Unassembled WGS sequence"/>
</dbReference>
<evidence type="ECO:0000313" key="2">
    <source>
        <dbReference type="EMBL" id="KAJ5240486.1"/>
    </source>
</evidence>
<keyword evidence="3" id="KW-1185">Reference proteome</keyword>
<name>A0A9W9TT78_PENCI</name>
<dbReference type="RefSeq" id="XP_056503491.1">
    <property type="nucleotide sequence ID" value="XM_056640997.1"/>
</dbReference>
<dbReference type="GeneID" id="81380164"/>
<feature type="domain" description="DDE-1" evidence="1">
    <location>
        <begin position="24"/>
        <end position="150"/>
    </location>
</feature>
<dbReference type="Pfam" id="PF03184">
    <property type="entry name" value="DDE_1"/>
    <property type="match status" value="1"/>
</dbReference>
<gene>
    <name evidence="2" type="ORF">N7469_002077</name>
</gene>
<reference evidence="2" key="1">
    <citation type="submission" date="2022-11" db="EMBL/GenBank/DDBJ databases">
        <authorList>
            <person name="Petersen C."/>
        </authorList>
    </citation>
    <scope>NUCLEOTIDE SEQUENCE</scope>
    <source>
        <strain evidence="2">IBT 23319</strain>
    </source>
</reference>
<dbReference type="InterPro" id="IPR004875">
    <property type="entry name" value="DDE_SF_endonuclease_dom"/>
</dbReference>
<protein>
    <submittedName>
        <fullName evidence="2">DDE-domain-containing protein</fullName>
    </submittedName>
</protein>
<dbReference type="InterPro" id="IPR050863">
    <property type="entry name" value="CenT-Element_Derived"/>
</dbReference>
<reference evidence="2" key="2">
    <citation type="journal article" date="2023" name="IMA Fungus">
        <title>Comparative genomic study of the Penicillium genus elucidates a diverse pangenome and 15 lateral gene transfer events.</title>
        <authorList>
            <person name="Petersen C."/>
            <person name="Sorensen T."/>
            <person name="Nielsen M.R."/>
            <person name="Sondergaard T.E."/>
            <person name="Sorensen J.L."/>
            <person name="Fitzpatrick D.A."/>
            <person name="Frisvad J.C."/>
            <person name="Nielsen K.L."/>
        </authorList>
    </citation>
    <scope>NUCLEOTIDE SEQUENCE</scope>
    <source>
        <strain evidence="2">IBT 23319</strain>
    </source>
</reference>
<dbReference type="GO" id="GO:0005634">
    <property type="term" value="C:nucleus"/>
    <property type="evidence" value="ECO:0007669"/>
    <property type="project" value="TreeGrafter"/>
</dbReference>